<name>A0A8S5LLB9_9CAUD</name>
<sequence length="121" mass="13794">MNTWAAFAVGEANRGKEMMVFDWDKAARLIGERKPECAYAGLRGDWEYTGGTIYRDGKPVMDNYTYLASTWAVPELDMDGDIVECFRMEHEVPGWDSKTKWPKSALDILSAEEMEMLEGIK</sequence>
<protein>
    <submittedName>
        <fullName evidence="1">Uncharacterized protein</fullName>
    </submittedName>
</protein>
<dbReference type="EMBL" id="BK015871">
    <property type="protein sequence ID" value="DAD70908.1"/>
    <property type="molecule type" value="Genomic_DNA"/>
</dbReference>
<reference evidence="1" key="1">
    <citation type="journal article" date="2021" name="Proc. Natl. Acad. Sci. U.S.A.">
        <title>A Catalog of Tens of Thousands of Viruses from Human Metagenomes Reveals Hidden Associations with Chronic Diseases.</title>
        <authorList>
            <person name="Tisza M.J."/>
            <person name="Buck C.B."/>
        </authorList>
    </citation>
    <scope>NUCLEOTIDE SEQUENCE</scope>
    <source>
        <strain evidence="1">Ctvok7</strain>
    </source>
</reference>
<organism evidence="1">
    <name type="scientific">Siphoviridae sp. ctvok7</name>
    <dbReference type="NCBI Taxonomy" id="2827596"/>
    <lineage>
        <taxon>Viruses</taxon>
        <taxon>Duplodnaviria</taxon>
        <taxon>Heunggongvirae</taxon>
        <taxon>Uroviricota</taxon>
        <taxon>Caudoviricetes</taxon>
    </lineage>
</organism>
<evidence type="ECO:0000313" key="1">
    <source>
        <dbReference type="EMBL" id="DAD70908.1"/>
    </source>
</evidence>
<accession>A0A8S5LLB9</accession>
<proteinExistence type="predicted"/>